<dbReference type="Proteomes" id="UP000019147">
    <property type="component" value="Chromosome"/>
</dbReference>
<dbReference type="RefSeq" id="WP_034734922.1">
    <property type="nucleotide sequence ID" value="NZ_CP015840.1"/>
</dbReference>
<sequence>MLTSMQPTTFFLIYILLGFLTAYMASKKNRNPIGWFFAGMFFGVFGIIILLTLPPLSHKDTHLNLPDENNLSNNALNSFLENTSPTEASSSIDRVEISTEKWFYLNKDKQAVGPLSFEDLLLFLHAKAERTEEDVTPQNIWVWKKGMQNWEKVKNVPEINNALKAFN</sequence>
<dbReference type="Pfam" id="PF14237">
    <property type="entry name" value="GYF_2"/>
    <property type="match status" value="1"/>
</dbReference>
<keyword evidence="1" id="KW-0472">Membrane</keyword>
<dbReference type="InterPro" id="IPR025640">
    <property type="entry name" value="GYF_2"/>
</dbReference>
<keyword evidence="1" id="KW-1133">Transmembrane helix</keyword>
<dbReference type="AlphaFoldDB" id="A0A173DY89"/>
<feature type="transmembrane region" description="Helical" evidence="1">
    <location>
        <begin position="34"/>
        <end position="53"/>
    </location>
</feature>
<name>A0A173DY89_9CHLA</name>
<dbReference type="KEGG" id="cgz:M787_000990"/>
<dbReference type="EMBL" id="CP015840">
    <property type="protein sequence ID" value="ANG65902.1"/>
    <property type="molecule type" value="Genomic_DNA"/>
</dbReference>
<dbReference type="eggNOG" id="ENOG5033N63">
    <property type="taxonomic scope" value="Bacteria"/>
</dbReference>
<organism evidence="3 4">
    <name type="scientific">Chlamydia gallinacea 08-1274/3</name>
    <dbReference type="NCBI Taxonomy" id="1143323"/>
    <lineage>
        <taxon>Bacteria</taxon>
        <taxon>Pseudomonadati</taxon>
        <taxon>Chlamydiota</taxon>
        <taxon>Chlamydiia</taxon>
        <taxon>Chlamydiales</taxon>
        <taxon>Chlamydiaceae</taxon>
        <taxon>Chlamydia/Chlamydophila group</taxon>
        <taxon>Chlamydia</taxon>
    </lineage>
</organism>
<proteinExistence type="predicted"/>
<accession>A0A173DY89</accession>
<keyword evidence="1" id="KW-0812">Transmembrane</keyword>
<evidence type="ECO:0000313" key="4">
    <source>
        <dbReference type="Proteomes" id="UP000019147"/>
    </source>
</evidence>
<evidence type="ECO:0000313" key="3">
    <source>
        <dbReference type="EMBL" id="ANG65902.1"/>
    </source>
</evidence>
<reference evidence="3 4" key="1">
    <citation type="journal article" date="2014" name="Syst. Appl. Microbiol.">
        <title>Evidence for the existence of two new members of the family Chlamydiaceae and proposal of Chlamydia avium sp. nov. and Chlamydia gallinacea sp. nov.</title>
        <authorList>
            <person name="Sachse K."/>
            <person name="Laroucau K."/>
            <person name="Riege K."/>
            <person name="Wehner S."/>
            <person name="Dilcher M."/>
            <person name="Creasy H.H."/>
            <person name="Weidmann M."/>
            <person name="Myers G."/>
            <person name="Vorimore F."/>
            <person name="Vicari N."/>
            <person name="Magnino S."/>
            <person name="Liebler-Tenorio E."/>
            <person name="Ruettger A."/>
            <person name="Bavoil P.M."/>
            <person name="Hufert F.T."/>
            <person name="Rossello-Mora R."/>
            <person name="Marz M."/>
        </authorList>
    </citation>
    <scope>NUCLEOTIDE SEQUENCE [LARGE SCALE GENOMIC DNA]</scope>
    <source>
        <strain evidence="3 4">08-1274/3</strain>
    </source>
</reference>
<dbReference type="GeneID" id="81477877"/>
<gene>
    <name evidence="3" type="ORF">M787_000990</name>
</gene>
<feature type="domain" description="GYF" evidence="2">
    <location>
        <begin position="102"/>
        <end position="158"/>
    </location>
</feature>
<evidence type="ECO:0000256" key="1">
    <source>
        <dbReference type="SAM" id="Phobius"/>
    </source>
</evidence>
<dbReference type="OrthoDB" id="22002at2"/>
<evidence type="ECO:0000259" key="2">
    <source>
        <dbReference type="Pfam" id="PF14237"/>
    </source>
</evidence>
<protein>
    <recommendedName>
        <fullName evidence="2">GYF domain-containing protein</fullName>
    </recommendedName>
</protein>
<dbReference type="STRING" id="1143323.M787_000990"/>